<dbReference type="SUPFAM" id="SSF49464">
    <property type="entry name" value="Carboxypeptidase regulatory domain-like"/>
    <property type="match status" value="1"/>
</dbReference>
<proteinExistence type="predicted"/>
<evidence type="ECO:0008006" key="3">
    <source>
        <dbReference type="Google" id="ProtNLM"/>
    </source>
</evidence>
<reference evidence="2" key="1">
    <citation type="journal article" date="2019" name="Int. J. Syst. Evol. Microbiol.">
        <title>The Global Catalogue of Microorganisms (GCM) 10K type strain sequencing project: providing services to taxonomists for standard genome sequencing and annotation.</title>
        <authorList>
            <consortium name="The Broad Institute Genomics Platform"/>
            <consortium name="The Broad Institute Genome Sequencing Center for Infectious Disease"/>
            <person name="Wu L."/>
            <person name="Ma J."/>
        </authorList>
    </citation>
    <scope>NUCLEOTIDE SEQUENCE [LARGE SCALE GENOMIC DNA]</scope>
    <source>
        <strain evidence="2">JCM 17225</strain>
    </source>
</reference>
<organism evidence="1 2">
    <name type="scientific">Hymenobacter glaciei</name>
    <dbReference type="NCBI Taxonomy" id="877209"/>
    <lineage>
        <taxon>Bacteria</taxon>
        <taxon>Pseudomonadati</taxon>
        <taxon>Bacteroidota</taxon>
        <taxon>Cytophagia</taxon>
        <taxon>Cytophagales</taxon>
        <taxon>Hymenobacteraceae</taxon>
        <taxon>Hymenobacter</taxon>
    </lineage>
</organism>
<gene>
    <name evidence="1" type="ORF">GCM10022409_10910</name>
</gene>
<accession>A0ABP7TNL2</accession>
<dbReference type="EMBL" id="BAABDK010000010">
    <property type="protein sequence ID" value="GAA4028630.1"/>
    <property type="molecule type" value="Genomic_DNA"/>
</dbReference>
<keyword evidence="2" id="KW-1185">Reference proteome</keyword>
<evidence type="ECO:0000313" key="2">
    <source>
        <dbReference type="Proteomes" id="UP001501469"/>
    </source>
</evidence>
<sequence>MISFTALSQKGIVAGVVVDSKTNEKFPGVTILMMKSDTVVTGASTDSNGAFSMSNVPFGKYDVIIKYVGYRDMKRANILVSNATHDMLIAFPGPCKYTHIKGKRLRCVGGHMDHIVPIVYGLPDAKLLAKAKAGKIYLGGCQLYECHAEYYCTTHQLEL</sequence>
<dbReference type="InterPro" id="IPR008969">
    <property type="entry name" value="CarboxyPept-like_regulatory"/>
</dbReference>
<dbReference type="RefSeq" id="WP_345051268.1">
    <property type="nucleotide sequence ID" value="NZ_BAABDK010000010.1"/>
</dbReference>
<dbReference type="Proteomes" id="UP001501469">
    <property type="component" value="Unassembled WGS sequence"/>
</dbReference>
<dbReference type="Pfam" id="PF13715">
    <property type="entry name" value="CarbopepD_reg_2"/>
    <property type="match status" value="1"/>
</dbReference>
<dbReference type="Gene3D" id="2.60.40.1120">
    <property type="entry name" value="Carboxypeptidase-like, regulatory domain"/>
    <property type="match status" value="1"/>
</dbReference>
<comment type="caution">
    <text evidence="1">The sequence shown here is derived from an EMBL/GenBank/DDBJ whole genome shotgun (WGS) entry which is preliminary data.</text>
</comment>
<protein>
    <recommendedName>
        <fullName evidence="3">TonB-dependent receptor plug domain-containing protein</fullName>
    </recommendedName>
</protein>
<evidence type="ECO:0000313" key="1">
    <source>
        <dbReference type="EMBL" id="GAA4028630.1"/>
    </source>
</evidence>
<name>A0ABP7TNL2_9BACT</name>